<accession>A0AAV0BLS8</accession>
<feature type="compositionally biased region" description="Low complexity" evidence="1">
    <location>
        <begin position="1"/>
        <end position="11"/>
    </location>
</feature>
<name>A0AAV0BLS8_PHAPC</name>
<proteinExistence type="predicted"/>
<dbReference type="FunFam" id="1.10.472.80:FF:000001">
    <property type="entry name" value="TBC1 domain family member 22B"/>
    <property type="match status" value="1"/>
</dbReference>
<feature type="compositionally biased region" description="Low complexity" evidence="1">
    <location>
        <begin position="221"/>
        <end position="246"/>
    </location>
</feature>
<dbReference type="PANTHER" id="PTHR22957:SF26">
    <property type="entry name" value="LD44506P"/>
    <property type="match status" value="1"/>
</dbReference>
<evidence type="ECO:0000313" key="4">
    <source>
        <dbReference type="Proteomes" id="UP001153365"/>
    </source>
</evidence>
<dbReference type="EMBL" id="CALTRL010005870">
    <property type="protein sequence ID" value="CAH7687424.1"/>
    <property type="molecule type" value="Genomic_DNA"/>
</dbReference>
<dbReference type="SMART" id="SM00164">
    <property type="entry name" value="TBC"/>
    <property type="match status" value="1"/>
</dbReference>
<comment type="caution">
    <text evidence="3">The sequence shown here is derived from an EMBL/GenBank/DDBJ whole genome shotgun (WGS) entry which is preliminary data.</text>
</comment>
<gene>
    <name evidence="3" type="ORF">PPACK8108_LOCUS22199</name>
</gene>
<organism evidence="3 4">
    <name type="scientific">Phakopsora pachyrhizi</name>
    <name type="common">Asian soybean rust disease fungus</name>
    <dbReference type="NCBI Taxonomy" id="170000"/>
    <lineage>
        <taxon>Eukaryota</taxon>
        <taxon>Fungi</taxon>
        <taxon>Dikarya</taxon>
        <taxon>Basidiomycota</taxon>
        <taxon>Pucciniomycotina</taxon>
        <taxon>Pucciniomycetes</taxon>
        <taxon>Pucciniales</taxon>
        <taxon>Phakopsoraceae</taxon>
        <taxon>Phakopsora</taxon>
    </lineage>
</organism>
<protein>
    <submittedName>
        <fullName evidence="3">Rab-GTPase-TBC domain-containing protein</fullName>
    </submittedName>
</protein>
<feature type="compositionally biased region" description="Polar residues" evidence="1">
    <location>
        <begin position="12"/>
        <end position="49"/>
    </location>
</feature>
<dbReference type="Pfam" id="PF00566">
    <property type="entry name" value="RabGAP-TBC"/>
    <property type="match status" value="1"/>
</dbReference>
<dbReference type="PROSITE" id="PS50086">
    <property type="entry name" value="TBC_RABGAP"/>
    <property type="match status" value="1"/>
</dbReference>
<sequence>MRDKQQQQQQQPTTATVSSISHNQSNGRTTDTINLSNRNNHLQRNQQPRSIREIQEAESARRVIEDIESWDDLSDDEQFRRRLAIGEEHNKTNLFSDKQQQLRTNQLTNSNNYKIPSSTIKHSSQPPSPNPTLVASSSSSSSSSSSTSHHLKSSNKTDRSQPSSSSNHSKHQSELNSQSFQETGEDQPRIRSDVKDLVRDPAFGLGKLRITLKEQEDEQRASSSFDQADISISSSSNSCSSSGGSSKIPNNPLPWEAVIPTEFISNRSQPIDDYHSEGENDREAEEDEDKTPRDSIELNYQRLPDTPSNNKGKDGSKLEKKELKRYIKFLDCLDSPTVNVSELRRLSWSGIPDRLRPIVWQILLGYLPAPSERRLSVLSRKRQEYIDAVRLAFSKGVEGLDQTIWHQIKIDVARTNPGVSLWQFPATQRSLERILYIWAIRHPASGYVQGINDLVTPFVQVFLSNFIETDPESFDMNGLDIEVLDSIEADSFWCLSKLLEGIQDNYIFAQPGIQRQVARLKELCERVDLRLYQHLLEEKVEFIQFAFRWINCLLMRELSTKKIIRMWDTYLAEGTASFSDFHLYVCLALLVKYSERLRLMDFQSIIIFLQSLLETTTKEFKDEDLEMLLSQAFMWHSLFQGATGHFIRK</sequence>
<dbReference type="FunFam" id="1.10.8.270:FF:000037">
    <property type="entry name" value="TBC1 domain family member 22A"/>
    <property type="match status" value="1"/>
</dbReference>
<dbReference type="GO" id="GO:0005794">
    <property type="term" value="C:Golgi apparatus"/>
    <property type="evidence" value="ECO:0007669"/>
    <property type="project" value="TreeGrafter"/>
</dbReference>
<dbReference type="FunFam" id="1.10.10.750:FF:000009">
    <property type="entry name" value="TBC1 domain family member 22A"/>
    <property type="match status" value="1"/>
</dbReference>
<reference evidence="3" key="1">
    <citation type="submission" date="2022-06" db="EMBL/GenBank/DDBJ databases">
        <authorList>
            <consortium name="SYNGENTA / RWTH Aachen University"/>
        </authorList>
    </citation>
    <scope>NUCLEOTIDE SEQUENCE</scope>
</reference>
<dbReference type="Gene3D" id="1.10.8.270">
    <property type="entry name" value="putative rabgap domain of human tbc1 domain family member 14 like domains"/>
    <property type="match status" value="1"/>
</dbReference>
<dbReference type="GO" id="GO:0005096">
    <property type="term" value="F:GTPase activator activity"/>
    <property type="evidence" value="ECO:0007669"/>
    <property type="project" value="TreeGrafter"/>
</dbReference>
<evidence type="ECO:0000256" key="1">
    <source>
        <dbReference type="SAM" id="MobiDB-lite"/>
    </source>
</evidence>
<dbReference type="Proteomes" id="UP001153365">
    <property type="component" value="Unassembled WGS sequence"/>
</dbReference>
<feature type="compositionally biased region" description="Basic and acidic residues" evidence="1">
    <location>
        <begin position="186"/>
        <end position="197"/>
    </location>
</feature>
<dbReference type="Gene3D" id="1.10.472.80">
    <property type="entry name" value="Ypt/Rab-GAP domain of gyp1p, domain 3"/>
    <property type="match status" value="1"/>
</dbReference>
<evidence type="ECO:0000259" key="2">
    <source>
        <dbReference type="PROSITE" id="PS50086"/>
    </source>
</evidence>
<feature type="domain" description="Rab-GAP TBC" evidence="2">
    <location>
        <begin position="350"/>
        <end position="574"/>
    </location>
</feature>
<feature type="region of interest" description="Disordered" evidence="1">
    <location>
        <begin position="214"/>
        <end position="317"/>
    </location>
</feature>
<feature type="region of interest" description="Disordered" evidence="1">
    <location>
        <begin position="1"/>
        <end position="49"/>
    </location>
</feature>
<feature type="compositionally biased region" description="Low complexity" evidence="1">
    <location>
        <begin position="136"/>
        <end position="148"/>
    </location>
</feature>
<dbReference type="AlphaFoldDB" id="A0AAV0BLS8"/>
<feature type="region of interest" description="Disordered" evidence="1">
    <location>
        <begin position="109"/>
        <end position="197"/>
    </location>
</feature>
<feature type="compositionally biased region" description="Basic and acidic residues" evidence="1">
    <location>
        <begin position="270"/>
        <end position="281"/>
    </location>
</feature>
<evidence type="ECO:0000313" key="3">
    <source>
        <dbReference type="EMBL" id="CAH7687424.1"/>
    </source>
</evidence>
<dbReference type="PANTHER" id="PTHR22957">
    <property type="entry name" value="TBC1 DOMAIN FAMILY MEMBER GTPASE-ACTIVATING PROTEIN"/>
    <property type="match status" value="1"/>
</dbReference>
<keyword evidence="4" id="KW-1185">Reference proteome</keyword>
<dbReference type="InterPro" id="IPR035969">
    <property type="entry name" value="Rab-GAP_TBC_sf"/>
</dbReference>
<dbReference type="InterPro" id="IPR000195">
    <property type="entry name" value="Rab-GAP-TBC_dom"/>
</dbReference>
<feature type="compositionally biased region" description="Polar residues" evidence="1">
    <location>
        <begin position="109"/>
        <end position="135"/>
    </location>
</feature>
<dbReference type="SUPFAM" id="SSF47923">
    <property type="entry name" value="Ypt/Rab-GAP domain of gyp1p"/>
    <property type="match status" value="2"/>
</dbReference>
<dbReference type="Gene3D" id="1.10.10.750">
    <property type="entry name" value="Ypt/Rab-GAP domain of gyp1p, domain 1"/>
    <property type="match status" value="1"/>
</dbReference>